<sequence length="757" mass="84218">MATISDERYRHSTSDIELRFTHSEETSAFESQPGTDQPLLGSIHRDEQPFLNAENNTRSTCETVQSTRPEKELVAPQGWPASPRPVKTPIGTVVWNILVDIVLLGLSMAFLAFALFVIAYDRKYTDSHPTAAQRFRQASTWIKGPTIYPILFASVLGRATHAILLWRLERGERIGTLDMLAGSTSLASTVVSQFHLQMISYVGLGLAAIWMLSPVGGQSSFRQITFGPENSTVSANYSYVTPGPGLWSSKDLPLPSIYVAALLSRTNYGASPRDAWNNVKVPRIEHYEEKSTPDSEGWYETTAGSRGSYSAFIGIPMSGIDSADYIDYTAKIEQMYFRPTCRKIRPAIADNVYNFNHSSWLAGGGIRWNENTTERAKLAANALEPFTFVLRMDVDLNLNCTIEATYVEVEVSCPTRNTCAASRVRRSRLSHPPVAYTPLGLPLDETNTLWEKLITPKQDVLALNYMYNPADPLNLTMMDDRTRYAPGPKLSSTRLTHMLNSYWAAMSGKLAVPGAFNANTTWLDTSIEWLYQSEGLDRVLDHMHGAHDDFRGHPRYICQLPVSSKDVRLGFCRFGTRINGYTPVDKVQGEATETWHSADGVPIACLTSIGPGVLDSNPIDACFPVNMGVPIKMQEFFTDQEKWAKLTMPGLAAGYEEKALFRFIVIGLRLAGSFFGIDEWSFEDEIQEATEEYLESTEQGQEIRELRDCVVELRPKDKRASGSSESGKMVENEELGDAAIADGQGDPLVLPSWVRDA</sequence>
<organism evidence="2 3">
    <name type="scientific">Alternaria panax</name>
    <dbReference type="NCBI Taxonomy" id="48097"/>
    <lineage>
        <taxon>Eukaryota</taxon>
        <taxon>Fungi</taxon>
        <taxon>Dikarya</taxon>
        <taxon>Ascomycota</taxon>
        <taxon>Pezizomycotina</taxon>
        <taxon>Dothideomycetes</taxon>
        <taxon>Pleosporomycetidae</taxon>
        <taxon>Pleosporales</taxon>
        <taxon>Pleosporineae</taxon>
        <taxon>Pleosporaceae</taxon>
        <taxon>Alternaria</taxon>
        <taxon>Alternaria sect. Panax</taxon>
    </lineage>
</organism>
<dbReference type="Proteomes" id="UP001199106">
    <property type="component" value="Unassembled WGS sequence"/>
</dbReference>
<evidence type="ECO:0000313" key="2">
    <source>
        <dbReference type="EMBL" id="KAG9189885.1"/>
    </source>
</evidence>
<accession>A0AAD4I5R8</accession>
<feature type="transmembrane region" description="Helical" evidence="1">
    <location>
        <begin position="146"/>
        <end position="166"/>
    </location>
</feature>
<evidence type="ECO:0000313" key="3">
    <source>
        <dbReference type="Proteomes" id="UP001199106"/>
    </source>
</evidence>
<keyword evidence="1" id="KW-0812">Transmembrane</keyword>
<reference evidence="2" key="1">
    <citation type="submission" date="2021-07" db="EMBL/GenBank/DDBJ databases">
        <title>Genome Resource of American Ginseng Black Spot Pathogen Alternaria panax.</title>
        <authorList>
            <person name="Qiu C."/>
            <person name="Wang W."/>
            <person name="Liu Z."/>
        </authorList>
    </citation>
    <scope>NUCLEOTIDE SEQUENCE</scope>
    <source>
        <strain evidence="2">BNCC115425</strain>
    </source>
</reference>
<protein>
    <submittedName>
        <fullName evidence="2">Uncharacterized protein</fullName>
    </submittedName>
</protein>
<dbReference type="EMBL" id="JAANER010000005">
    <property type="protein sequence ID" value="KAG9189885.1"/>
    <property type="molecule type" value="Genomic_DNA"/>
</dbReference>
<gene>
    <name evidence="2" type="ORF">G6011_06753</name>
</gene>
<proteinExistence type="predicted"/>
<evidence type="ECO:0000256" key="1">
    <source>
        <dbReference type="SAM" id="Phobius"/>
    </source>
</evidence>
<dbReference type="AlphaFoldDB" id="A0AAD4I5R8"/>
<comment type="caution">
    <text evidence="2">The sequence shown here is derived from an EMBL/GenBank/DDBJ whole genome shotgun (WGS) entry which is preliminary data.</text>
</comment>
<feature type="transmembrane region" description="Helical" evidence="1">
    <location>
        <begin position="93"/>
        <end position="120"/>
    </location>
</feature>
<keyword evidence="1" id="KW-0472">Membrane</keyword>
<keyword evidence="3" id="KW-1185">Reference proteome</keyword>
<name>A0AAD4I5R8_9PLEO</name>
<feature type="transmembrane region" description="Helical" evidence="1">
    <location>
        <begin position="186"/>
        <end position="212"/>
    </location>
</feature>
<keyword evidence="1" id="KW-1133">Transmembrane helix</keyword>